<proteinExistence type="predicted"/>
<keyword evidence="2" id="KW-1185">Reference proteome</keyword>
<protein>
    <submittedName>
        <fullName evidence="1">Phenazine biosynthesis protein</fullName>
    </submittedName>
</protein>
<name>A0A6G2BAE0_9ACTN</name>
<dbReference type="InterPro" id="IPR042099">
    <property type="entry name" value="ANL_N_sf"/>
</dbReference>
<dbReference type="RefSeq" id="WP_155070536.1">
    <property type="nucleotide sequence ID" value="NZ_WIXO01000001.1"/>
</dbReference>
<evidence type="ECO:0000313" key="2">
    <source>
        <dbReference type="Proteomes" id="UP000473014"/>
    </source>
</evidence>
<dbReference type="OrthoDB" id="179194at2"/>
<reference evidence="1 2" key="1">
    <citation type="submission" date="2019-11" db="EMBL/GenBank/DDBJ databases">
        <authorList>
            <person name="Yuan L."/>
        </authorList>
    </citation>
    <scope>NUCLEOTIDE SEQUENCE [LARGE SCALE GENOMIC DNA]</scope>
    <source>
        <strain evidence="1 2">TRM43335</strain>
    </source>
</reference>
<accession>A0A6G2BAE0</accession>
<dbReference type="Proteomes" id="UP000473014">
    <property type="component" value="Unassembled WGS sequence"/>
</dbReference>
<dbReference type="Gene3D" id="3.40.50.12780">
    <property type="entry name" value="N-terminal domain of ligase-like"/>
    <property type="match status" value="1"/>
</dbReference>
<dbReference type="SUPFAM" id="SSF56801">
    <property type="entry name" value="Acetyl-CoA synthetase-like"/>
    <property type="match status" value="1"/>
</dbReference>
<evidence type="ECO:0000313" key="1">
    <source>
        <dbReference type="EMBL" id="MTE19096.1"/>
    </source>
</evidence>
<gene>
    <name evidence="1" type="ORF">F0L17_08130</name>
</gene>
<dbReference type="EMBL" id="WIXO01000001">
    <property type="protein sequence ID" value="MTE19096.1"/>
    <property type="molecule type" value="Genomic_DNA"/>
</dbReference>
<comment type="caution">
    <text evidence="1">The sequence shown here is derived from an EMBL/GenBank/DDBJ whole genome shotgun (WGS) entry which is preliminary data.</text>
</comment>
<organism evidence="1 2">
    <name type="scientific">Streptomyces taklimakanensis</name>
    <dbReference type="NCBI Taxonomy" id="2569853"/>
    <lineage>
        <taxon>Bacteria</taxon>
        <taxon>Bacillati</taxon>
        <taxon>Actinomycetota</taxon>
        <taxon>Actinomycetes</taxon>
        <taxon>Kitasatosporales</taxon>
        <taxon>Streptomycetaceae</taxon>
        <taxon>Streptomyces</taxon>
    </lineage>
</organism>
<sequence length="352" mass="38868">MTPVADTEFDAHIRKLTAWHFGEDTGSPFWLGKRGTLGFDPIADVQGIDDLTRFPDVSAELRTVPAQDLIPRGLADRSFRVYDSGGTTGSPKRIVDSGYRSHMLEWARRRLVESGVPEGGNWLHLGPSGPHVIGFDVARYAALGGGVFYTVDLDPRWVKRLLAEGREDDADEYVQHLLDQAETILRTQDVAVLNITPPLLEALCARGELYEMVRAKVRAVIWAGTSISTESLRQIDEVFFPDAAVVGIYGNSLMGVAPQRPAAPGDPHPCVFEPFPATTRLELVDGEGRRVGYGERGRVRLHLVTEEMFLPNILERDSAIRVEPRPGSPVDGLADVQTYREIGDVRVIEGVY</sequence>
<dbReference type="AlphaFoldDB" id="A0A6G2BAE0"/>